<evidence type="ECO:0000256" key="23">
    <source>
        <dbReference type="ARBA" id="ARBA00023015"/>
    </source>
</evidence>
<evidence type="ECO:0000256" key="13">
    <source>
        <dbReference type="ARBA" id="ARBA00022525"/>
    </source>
</evidence>
<evidence type="ECO:0000259" key="38">
    <source>
        <dbReference type="Pfam" id="PF15027"/>
    </source>
</evidence>
<feature type="compositionally biased region" description="Basic and acidic residues" evidence="34">
    <location>
        <begin position="1337"/>
        <end position="1346"/>
    </location>
</feature>
<keyword evidence="15 39" id="KW-0328">Glycosyltransferase</keyword>
<dbReference type="SUPFAM" id="SSF51556">
    <property type="entry name" value="Metallo-dependent hydrolases"/>
    <property type="match status" value="1"/>
</dbReference>
<dbReference type="GO" id="GO:0001760">
    <property type="term" value="F:aminocarboxymuconate-semialdehyde decarboxylase activity"/>
    <property type="evidence" value="ECO:0007669"/>
    <property type="project" value="UniProtKB-EC"/>
</dbReference>
<evidence type="ECO:0000256" key="1">
    <source>
        <dbReference type="ARBA" id="ARBA00004123"/>
    </source>
</evidence>
<evidence type="ECO:0000256" key="24">
    <source>
        <dbReference type="ARBA" id="ARBA00023034"/>
    </source>
</evidence>
<dbReference type="Pfam" id="PF15024">
    <property type="entry name" value="Glyco_transf_18"/>
    <property type="match status" value="1"/>
</dbReference>
<dbReference type="Proteomes" id="UP000289886">
    <property type="component" value="Unassembled WGS sequence"/>
</dbReference>
<dbReference type="EC" id="4.1.1.45" evidence="10"/>
<dbReference type="GO" id="GO:0016787">
    <property type="term" value="F:hydrolase activity"/>
    <property type="evidence" value="ECO:0007669"/>
    <property type="project" value="InterPro"/>
</dbReference>
<evidence type="ECO:0000256" key="6">
    <source>
        <dbReference type="ARBA" id="ARBA00005871"/>
    </source>
</evidence>
<sequence>MGWKLSSQKLGFFLVTFGFIWGIMLLHFTIQQRTQHESSSMLREQILDLSKRYIKALAEENQNVVDGPYVGTMTAYDLKKTLAVLLDNIVQRLGRLESKVDTLLFNGTGGNSTNTTITVGPIPGNTEKVNVADLINGAQEQCELPPMDGFPHCEGKVKWMKDMWQSDSCYSSYGVDGSTCSFFIYLSEVENWCPRLPWRAKNPNEDSDQMEKSEIRTGLEELYRMMSRREEFRWMILRIKRMADAWMGAIRSLAEKQNLVKHKRKKILVHLGLLTKESGFKIAENAFSGGPLGELVQWSDLITTLYLLGHDVRISASLAELKEIMRKVVGNKSGCPTKGDKVVELIYIDIVGLAQFKKTLGPSWVHYQCMLRVLDSFGTEPEFNHAQYAQSKGHKTPWGKWNLNPQQFNTMFRRKIDLPFFIELTERIKVFDKKKYLDIIQTYTEVHGTVHGTSTAHLPSYVKNHGILSGRDLQFLLRETKLFVGLSFPYEGPAPLEAIANGCTFLNPKFNPPKSSKNTDFFKGKPTLRELTSQHPYAEVYIGKPHVWTVDIEDPVEVEKAIKAILSQKIEPYLPYEFTCEGMLQRVNAFIGNQDFCHGQVMWPPLSALQVKVTEPGKSCKQACQEKQLICEPSFFQHLNMDKDLLRYGIECQTVESTNDNVVPAYDERRKHCVFQGDLLLFSCAGAHPNLKRICPCRDYMKGQGEAIMMKDDKVFRVIQDTCWDPEVRIRDMDRAGVTVQALSTVPVMFSYWAKAQDTLDLCHILNDDLAATVRKHPKRFVGFGTLPMQAPDLAVQEMHRCVKELGFPGVQIGSHINDWDLNAPELYPFYAAAEELKCSLFVHPWDMQTDGRMSKYWLPWLVGMPAETTTAMCSMIFGGVLEKFPKLKVCFAHGGGSFPFTIGRIEHGFQVRPDLCAVDNKTSPRKYLGSFYTDSLVHDPHALKLLVDVIGEGNVLLGSDYPFPLGEQEPGSLIDSMKEFDSALKIISPTTLFLAAKVEEQPRKLEHVIKVAHACLNPQEPQLDTKSNYKPTVIACVCIHLACKWSNWEIPVSTDAKHWWEYVDPSVTLELLDELTHEFLQILEKTPSRLKRIRNWRANQAAKKPKGDGQVADNSFPGPSMVQNPSLVDNITVVSANASFPKASSSASFPVTLPSNSAGATMQGGHSLDSIAAVTTSLQNTSYNFTAPNDWPQHQDQSRSDVYSLKQETLNLQQGASGQLHTATLHHKPEKNTEYSSSKHEHKSSSSSSKHALLAPPPIPPPQKMTLDKYREKHAAEKRKLEGLGDTDIQNQYAPVTQLMVENQPHHRKHAQQLQVPGGSAVASPIKMKIPLSNPEKTEKRDKSGSLKLRIPIPPTEKPLSKEELKMKIKVSSSERHSSSDEGSGKSKHSSPHIKEHKEKHRDRSSHRHHGGSHKHSHLHSHMHSGNSSGSKLNADGTVTAALRGGDFNLKTKKRNAS</sequence>
<keyword evidence="40" id="KW-1185">Reference proteome</keyword>
<evidence type="ECO:0000256" key="30">
    <source>
        <dbReference type="ARBA" id="ARBA00023242"/>
    </source>
</evidence>
<dbReference type="PANTHER" id="PTHR15075">
    <property type="entry name" value="ALPHA-MANNOSIDE BETA-1,6-N-ACETYLGLUCOSAMINYLTRANSFERASE"/>
    <property type="match status" value="1"/>
</dbReference>
<dbReference type="GO" id="GO:0000139">
    <property type="term" value="C:Golgi membrane"/>
    <property type="evidence" value="ECO:0007669"/>
    <property type="project" value="UniProtKB-SubCell"/>
</dbReference>
<keyword evidence="17 35" id="KW-0812">Transmembrane</keyword>
<comment type="pathway">
    <text evidence="5">Secondary metabolite metabolism; quinolate metabolism.</text>
</comment>
<keyword evidence="26 35" id="KW-0472">Membrane</keyword>
<feature type="region of interest" description="Disordered" evidence="34">
    <location>
        <begin position="1100"/>
        <end position="1121"/>
    </location>
</feature>
<keyword evidence="21" id="KW-0735">Signal-anchor</keyword>
<dbReference type="Pfam" id="PF21797">
    <property type="entry name" value="CycT2-like_C"/>
    <property type="match status" value="1"/>
</dbReference>
<gene>
    <name evidence="39" type="ORF">EOD39_1168</name>
</gene>
<evidence type="ECO:0000256" key="11">
    <source>
        <dbReference type="ARBA" id="ARBA00012671"/>
    </source>
</evidence>
<dbReference type="InterPro" id="IPR036915">
    <property type="entry name" value="Cyclin-like_sf"/>
</dbReference>
<dbReference type="InterPro" id="IPR032466">
    <property type="entry name" value="Metal_Hydrolase"/>
</dbReference>
<keyword evidence="25" id="KW-0195">Cyclin</keyword>
<dbReference type="EC" id="2.4.1.155" evidence="11"/>
<dbReference type="GO" id="GO:0006487">
    <property type="term" value="P:protein N-linked glycosylation"/>
    <property type="evidence" value="ECO:0007669"/>
    <property type="project" value="TreeGrafter"/>
</dbReference>
<dbReference type="UniPathway" id="UPA00378"/>
<comment type="subunit">
    <text evidence="9">Monomer.</text>
</comment>
<evidence type="ECO:0000256" key="32">
    <source>
        <dbReference type="ARBA" id="ARBA00031120"/>
    </source>
</evidence>
<dbReference type="GO" id="GO:0006569">
    <property type="term" value="P:L-tryptophan catabolic process"/>
    <property type="evidence" value="ECO:0007669"/>
    <property type="project" value="UniProtKB-ARBA"/>
</dbReference>
<dbReference type="Pfam" id="PF04909">
    <property type="entry name" value="Amidohydro_2"/>
    <property type="match status" value="1"/>
</dbReference>
<feature type="region of interest" description="Disordered" evidence="34">
    <location>
        <begin position="1230"/>
        <end position="1266"/>
    </location>
</feature>
<feature type="region of interest" description="Disordered" evidence="34">
    <location>
        <begin position="1307"/>
        <end position="1459"/>
    </location>
</feature>
<evidence type="ECO:0000256" key="35">
    <source>
        <dbReference type="SAM" id="Phobius"/>
    </source>
</evidence>
<dbReference type="Gene3D" id="1.10.472.10">
    <property type="entry name" value="Cyclin-like"/>
    <property type="match status" value="1"/>
</dbReference>
<evidence type="ECO:0000256" key="25">
    <source>
        <dbReference type="ARBA" id="ARBA00023127"/>
    </source>
</evidence>
<keyword evidence="28" id="KW-0325">Glycoprotein</keyword>
<feature type="transmembrane region" description="Helical" evidence="35">
    <location>
        <begin position="12"/>
        <end position="30"/>
    </location>
</feature>
<evidence type="ECO:0000256" key="12">
    <source>
        <dbReference type="ARBA" id="ARBA00021214"/>
    </source>
</evidence>
<evidence type="ECO:0000313" key="39">
    <source>
        <dbReference type="EMBL" id="RXM33973.1"/>
    </source>
</evidence>
<dbReference type="FunFam" id="3.20.20.140:FF:000029">
    <property type="entry name" value="2-amino-3-carboxymuconate-6-semialdehyde decarboxylase"/>
    <property type="match status" value="1"/>
</dbReference>
<dbReference type="FunFam" id="1.10.472.10:FF:000004">
    <property type="entry name" value="Cyclin T2"/>
    <property type="match status" value="1"/>
</dbReference>
<evidence type="ECO:0000256" key="20">
    <source>
        <dbReference type="ARBA" id="ARBA00022833"/>
    </source>
</evidence>
<evidence type="ECO:0000256" key="3">
    <source>
        <dbReference type="ARBA" id="ARBA00004613"/>
    </source>
</evidence>
<comment type="subcellular location">
    <subcellularLocation>
        <location evidence="2">Golgi apparatus membrane</location>
        <topology evidence="2">Single-pass type II membrane protein</topology>
    </subcellularLocation>
    <subcellularLocation>
        <location evidence="1">Nucleus</location>
    </subcellularLocation>
    <subcellularLocation>
        <location evidence="3">Secreted</location>
    </subcellularLocation>
</comment>
<dbReference type="GO" id="GO:0030144">
    <property type="term" value="F:alpha-1,6-mannosylglycoprotein 6-beta-N-acetylglucosaminyltransferase activity"/>
    <property type="evidence" value="ECO:0007669"/>
    <property type="project" value="UniProtKB-EC"/>
</dbReference>
<feature type="domain" description="MGT5A-like N-terminal" evidence="38">
    <location>
        <begin position="2"/>
        <end position="134"/>
    </location>
</feature>
<feature type="domain" description="Glycosyltransferase family 18 catalytic" evidence="37">
    <location>
        <begin position="169"/>
        <end position="697"/>
    </location>
</feature>
<keyword evidence="22 35" id="KW-1133">Transmembrane helix</keyword>
<dbReference type="InterPro" id="IPR027833">
    <property type="entry name" value="MGT5A-like_N"/>
</dbReference>
<dbReference type="SUPFAM" id="SSF47954">
    <property type="entry name" value="Cyclin-like"/>
    <property type="match status" value="2"/>
</dbReference>
<keyword evidence="24" id="KW-0333">Golgi apparatus</keyword>
<reference evidence="39 40" key="1">
    <citation type="submission" date="2019-01" db="EMBL/GenBank/DDBJ databases">
        <title>Draft Genome and Complete Hox-Cluster Characterization of the Sterlet Sturgeon (Acipenser ruthenus).</title>
        <authorList>
            <person name="Wei Q."/>
        </authorList>
    </citation>
    <scope>NUCLEOTIDE SEQUENCE [LARGE SCALE GENOMIC DNA]</scope>
    <source>
        <strain evidence="39">WHYD16114868_AA</strain>
        <tissue evidence="39">Blood</tissue>
    </source>
</reference>
<keyword evidence="13" id="KW-0964">Secreted</keyword>
<keyword evidence="30" id="KW-0539">Nucleus</keyword>
<evidence type="ECO:0000256" key="4">
    <source>
        <dbReference type="ARBA" id="ARBA00004922"/>
    </source>
</evidence>
<dbReference type="InterPro" id="IPR026116">
    <property type="entry name" value="GT18_cat"/>
</dbReference>
<name>A0A444UFK7_ACIRT</name>
<evidence type="ECO:0000256" key="26">
    <source>
        <dbReference type="ARBA" id="ARBA00023136"/>
    </source>
</evidence>
<evidence type="ECO:0000256" key="15">
    <source>
        <dbReference type="ARBA" id="ARBA00022676"/>
    </source>
</evidence>
<proteinExistence type="inferred from homology"/>
<comment type="function">
    <text evidence="31">Converts alpha-amino-beta-carboxymuconate-epsilon-semialdehyde (ACMS) to alpha-aminomuconate semialdehyde (AMS). ACMS can be converted non-enzymatically to quinolate (QA), a key precursor of NAD, and a potent endogenous excitotoxin of neuronal cells which is implicated in the pathogenesis of various neurodegenerative disorders. In the presence of ACMSD, ACMS is converted to AMS, a benign catabolite. ACMSD ultimately controls the metabolic fate of tryptophan catabolism along the kynurenine pathway.</text>
</comment>
<dbReference type="GO" id="GO:0005576">
    <property type="term" value="C:extracellular region"/>
    <property type="evidence" value="ECO:0007669"/>
    <property type="project" value="UniProtKB-SubCell"/>
</dbReference>
<evidence type="ECO:0000256" key="22">
    <source>
        <dbReference type="ARBA" id="ARBA00022989"/>
    </source>
</evidence>
<dbReference type="Pfam" id="PF15027">
    <property type="entry name" value="MGT5A_N"/>
    <property type="match status" value="1"/>
</dbReference>
<keyword evidence="29" id="KW-0456">Lyase</keyword>
<evidence type="ECO:0000256" key="19">
    <source>
        <dbReference type="ARBA" id="ARBA00022793"/>
    </source>
</evidence>
<dbReference type="GO" id="GO:0005634">
    <property type="term" value="C:nucleus"/>
    <property type="evidence" value="ECO:0007669"/>
    <property type="project" value="UniProtKB-SubCell"/>
</dbReference>
<organism evidence="39 40">
    <name type="scientific">Acipenser ruthenus</name>
    <name type="common">Sterlet sturgeon</name>
    <dbReference type="NCBI Taxonomy" id="7906"/>
    <lineage>
        <taxon>Eukaryota</taxon>
        <taxon>Metazoa</taxon>
        <taxon>Chordata</taxon>
        <taxon>Craniata</taxon>
        <taxon>Vertebrata</taxon>
        <taxon>Euteleostomi</taxon>
        <taxon>Actinopterygii</taxon>
        <taxon>Chondrostei</taxon>
        <taxon>Acipenseriformes</taxon>
        <taxon>Acipenseridae</taxon>
        <taxon>Acipenser</taxon>
    </lineage>
</organism>
<evidence type="ECO:0000256" key="14">
    <source>
        <dbReference type="ARBA" id="ARBA00022553"/>
    </source>
</evidence>
<dbReference type="InterPro" id="IPR052105">
    <property type="entry name" value="MGAT5_Glycosyltransferase"/>
</dbReference>
<evidence type="ECO:0000259" key="36">
    <source>
        <dbReference type="Pfam" id="PF04909"/>
    </source>
</evidence>
<keyword evidence="18" id="KW-0479">Metal-binding</keyword>
<dbReference type="Gene3D" id="3.20.20.140">
    <property type="entry name" value="Metal-dependent hydrolases"/>
    <property type="match status" value="1"/>
</dbReference>
<feature type="compositionally biased region" description="Basic residues" evidence="34">
    <location>
        <begin position="1399"/>
        <end position="1424"/>
    </location>
</feature>
<keyword evidence="27" id="KW-0804">Transcription</keyword>
<dbReference type="InterPro" id="IPR006680">
    <property type="entry name" value="Amidohydro-rel"/>
</dbReference>
<dbReference type="GO" id="GO:0046872">
    <property type="term" value="F:metal ion binding"/>
    <property type="evidence" value="ECO:0007669"/>
    <property type="project" value="UniProtKB-KW"/>
</dbReference>
<feature type="compositionally biased region" description="Basic and acidic residues" evidence="34">
    <location>
        <begin position="1231"/>
        <end position="1240"/>
    </location>
</feature>
<keyword evidence="19" id="KW-0210">Decarboxylase</keyword>
<protein>
    <recommendedName>
        <fullName evidence="12">2-amino-3-carboxymuconate-6-semialdehyde decarboxylase</fullName>
        <ecNumber evidence="11">2.4.1.155</ecNumber>
        <ecNumber evidence="10">4.1.1.45</ecNumber>
    </recommendedName>
    <alternativeName>
        <fullName evidence="32">Picolinate carboxylase</fullName>
    </alternativeName>
</protein>
<evidence type="ECO:0000256" key="16">
    <source>
        <dbReference type="ARBA" id="ARBA00022679"/>
    </source>
</evidence>
<evidence type="ECO:0000313" key="40">
    <source>
        <dbReference type="Proteomes" id="UP000289886"/>
    </source>
</evidence>
<evidence type="ECO:0000256" key="21">
    <source>
        <dbReference type="ARBA" id="ARBA00022968"/>
    </source>
</evidence>
<evidence type="ECO:0000256" key="31">
    <source>
        <dbReference type="ARBA" id="ARBA00025318"/>
    </source>
</evidence>
<feature type="compositionally biased region" description="Basic and acidic residues" evidence="34">
    <location>
        <begin position="1360"/>
        <end position="1386"/>
    </location>
</feature>
<evidence type="ECO:0000256" key="18">
    <source>
        <dbReference type="ARBA" id="ARBA00022723"/>
    </source>
</evidence>
<comment type="pathway">
    <text evidence="4">Protein modification; protein glycosylation.</text>
</comment>
<comment type="similarity">
    <text evidence="7">Belongs to the glycosyltransferase 18 family.</text>
</comment>
<evidence type="ECO:0000256" key="9">
    <source>
        <dbReference type="ARBA" id="ARBA00011245"/>
    </source>
</evidence>
<feature type="domain" description="Amidohydrolase-related" evidence="36">
    <location>
        <begin position="721"/>
        <end position="982"/>
    </location>
</feature>
<comment type="similarity">
    <text evidence="6">Belongs to the metallo-dependent hydrolases superfamily. ACMSD family.</text>
</comment>
<keyword evidence="23" id="KW-0805">Transcription regulation</keyword>
<comment type="catalytic activity">
    <reaction evidence="33">
        <text>N(4)-{beta-D-GlcNAc-(1-&gt;2)-[beta-D-GlcNAc-(1-&gt;4)]-alpha-D-Man-(1-&gt;3)-[beta-D-GlcNAc-(1-&gt;2)-alpha-D-Man-(1-&gt;6)]-beta-D-Man-(1-&gt;4)-beta-D-GlcNAc-(1-&gt;4)-beta-D-GlcNAc}-L-asparaginyl-[protein] + UDP-N-acetyl-alpha-D-glucosamine = N(4)-{beta-D-GlcNAc-(1-&gt;2)-[beta-D-GlcNAc-(1-&gt;4)]-alpha-D-Man-(1-&gt;3)-[beta-D-GlcNAc-(1-&gt;2)-[beta-D-GlcNAc-(1-&gt;6)]-alpha-D-Man-(1-&gt;6)]-beta-D-Man-(1-&gt;4)-beta-D-GlcNAc-(1-&gt;4)-beta-D-GlcNAc}-L-asparaginyl-[protein] + UDP + H(+)</text>
        <dbReference type="Rhea" id="RHEA:16921"/>
        <dbReference type="Rhea" id="RHEA-COMP:14374"/>
        <dbReference type="Rhea" id="RHEA-COMP:14377"/>
        <dbReference type="ChEBI" id="CHEBI:15378"/>
        <dbReference type="ChEBI" id="CHEBI:57705"/>
        <dbReference type="ChEBI" id="CHEBI:58223"/>
        <dbReference type="ChEBI" id="CHEBI:139507"/>
        <dbReference type="ChEBI" id="CHEBI:139510"/>
        <dbReference type="EC" id="2.4.1.155"/>
    </reaction>
</comment>
<comment type="caution">
    <text evidence="39">The sequence shown here is derived from an EMBL/GenBank/DDBJ whole genome shotgun (WGS) entry which is preliminary data.</text>
</comment>
<evidence type="ECO:0000256" key="17">
    <source>
        <dbReference type="ARBA" id="ARBA00022692"/>
    </source>
</evidence>
<keyword evidence="20" id="KW-0862">Zinc</keyword>
<comment type="similarity">
    <text evidence="8">Belongs to the cyclin family. Cyclin C subfamily.</text>
</comment>
<evidence type="ECO:0000256" key="34">
    <source>
        <dbReference type="SAM" id="MobiDB-lite"/>
    </source>
</evidence>
<dbReference type="EMBL" id="SCEB01214663">
    <property type="protein sequence ID" value="RXM33973.1"/>
    <property type="molecule type" value="Genomic_DNA"/>
</dbReference>
<accession>A0A444UFK7</accession>
<evidence type="ECO:0000259" key="37">
    <source>
        <dbReference type="Pfam" id="PF15024"/>
    </source>
</evidence>
<evidence type="ECO:0000256" key="33">
    <source>
        <dbReference type="ARBA" id="ARBA00048243"/>
    </source>
</evidence>
<evidence type="ECO:0000256" key="5">
    <source>
        <dbReference type="ARBA" id="ARBA00005079"/>
    </source>
</evidence>
<evidence type="ECO:0000256" key="29">
    <source>
        <dbReference type="ARBA" id="ARBA00023239"/>
    </source>
</evidence>
<keyword evidence="16 39" id="KW-0808">Transferase</keyword>
<evidence type="ECO:0000256" key="7">
    <source>
        <dbReference type="ARBA" id="ARBA00007477"/>
    </source>
</evidence>
<dbReference type="PANTHER" id="PTHR15075:SF5">
    <property type="entry name" value="ALPHA-1,6-MANNOSYLGLYCOPROTEIN 6-BETA-N-ACETYLGLUCOSAMINYLTRANSFERASE A"/>
    <property type="match status" value="1"/>
</dbReference>
<evidence type="ECO:0000256" key="2">
    <source>
        <dbReference type="ARBA" id="ARBA00004323"/>
    </source>
</evidence>
<evidence type="ECO:0000256" key="8">
    <source>
        <dbReference type="ARBA" id="ARBA00008638"/>
    </source>
</evidence>
<evidence type="ECO:0000256" key="10">
    <source>
        <dbReference type="ARBA" id="ARBA00012365"/>
    </source>
</evidence>
<evidence type="ECO:0000256" key="28">
    <source>
        <dbReference type="ARBA" id="ARBA00023180"/>
    </source>
</evidence>
<keyword evidence="14" id="KW-0597">Phosphoprotein</keyword>
<evidence type="ECO:0000256" key="27">
    <source>
        <dbReference type="ARBA" id="ARBA00023163"/>
    </source>
</evidence>